<dbReference type="PRINTS" id="PR00702">
    <property type="entry name" value="ACRIFLAVINRP"/>
</dbReference>
<comment type="similarity">
    <text evidence="2">Belongs to the resistance-nodulation-cell division (RND) (TC 2.A.6) family. MmpL subfamily.</text>
</comment>
<organism evidence="10 11">
    <name type="scientific">Oenococcus kitaharae DSM 17330</name>
    <dbReference type="NCBI Taxonomy" id="1045004"/>
    <lineage>
        <taxon>Bacteria</taxon>
        <taxon>Bacillati</taxon>
        <taxon>Bacillota</taxon>
        <taxon>Bacilli</taxon>
        <taxon>Lactobacillales</taxon>
        <taxon>Lactobacillaceae</taxon>
        <taxon>Oenococcus</taxon>
    </lineage>
</organism>
<dbReference type="SUPFAM" id="SSF82866">
    <property type="entry name" value="Multidrug efflux transporter AcrB transmembrane domain"/>
    <property type="match status" value="2"/>
</dbReference>
<gene>
    <name evidence="10" type="ORF">OKIT_1523</name>
</gene>
<evidence type="ECO:0000256" key="1">
    <source>
        <dbReference type="ARBA" id="ARBA00004651"/>
    </source>
</evidence>
<feature type="transmembrane region" description="Helical" evidence="8">
    <location>
        <begin position="1020"/>
        <end position="1047"/>
    </location>
</feature>
<evidence type="ECO:0000313" key="11">
    <source>
        <dbReference type="Proteomes" id="UP000004959"/>
    </source>
</evidence>
<dbReference type="eggNOG" id="COG2409">
    <property type="taxonomic scope" value="Bacteria"/>
</dbReference>
<dbReference type="GO" id="GO:0005886">
    <property type="term" value="C:plasma membrane"/>
    <property type="evidence" value="ECO:0007669"/>
    <property type="project" value="UniProtKB-SubCell"/>
</dbReference>
<feature type="transmembrane region" description="Helical" evidence="8">
    <location>
        <begin position="238"/>
        <end position="257"/>
    </location>
</feature>
<dbReference type="HOGENOM" id="CLU_005108_0_0_9"/>
<dbReference type="PANTHER" id="PTHR33406">
    <property type="entry name" value="MEMBRANE PROTEIN MJ1562-RELATED"/>
    <property type="match status" value="1"/>
</dbReference>
<evidence type="ECO:0000256" key="3">
    <source>
        <dbReference type="ARBA" id="ARBA00022475"/>
    </source>
</evidence>
<dbReference type="AlphaFoldDB" id="G9WG26"/>
<dbReference type="PANTHER" id="PTHR33406:SF6">
    <property type="entry name" value="MEMBRANE PROTEIN YDGH-RELATED"/>
    <property type="match status" value="1"/>
</dbReference>
<dbReference type="InterPro" id="IPR004869">
    <property type="entry name" value="MMPL_dom"/>
</dbReference>
<evidence type="ECO:0000256" key="5">
    <source>
        <dbReference type="ARBA" id="ARBA00022989"/>
    </source>
</evidence>
<comment type="caution">
    <text evidence="10">The sequence shown here is derived from an EMBL/GenBank/DDBJ whole genome shotgun (WGS) entry which is preliminary data.</text>
</comment>
<evidence type="ECO:0000256" key="2">
    <source>
        <dbReference type="ARBA" id="ARBA00010157"/>
    </source>
</evidence>
<feature type="transmembrane region" description="Helical" evidence="8">
    <location>
        <begin position="990"/>
        <end position="1014"/>
    </location>
</feature>
<evidence type="ECO:0000259" key="9">
    <source>
        <dbReference type="PROSITE" id="PS50156"/>
    </source>
</evidence>
<name>G9WG26_9LACO</name>
<feature type="domain" description="SSD" evidence="9">
    <location>
        <begin position="203"/>
        <end position="336"/>
    </location>
</feature>
<accession>G9WG26</accession>
<dbReference type="Pfam" id="PF03176">
    <property type="entry name" value="MMPL"/>
    <property type="match status" value="2"/>
</dbReference>
<dbReference type="InterPro" id="IPR001036">
    <property type="entry name" value="Acrflvin-R"/>
</dbReference>
<dbReference type="eggNOG" id="COG1511">
    <property type="taxonomic scope" value="Bacteria"/>
</dbReference>
<dbReference type="Gene3D" id="1.10.287.950">
    <property type="entry name" value="Methyl-accepting chemotaxis protein"/>
    <property type="match status" value="1"/>
</dbReference>
<feature type="transmembrane region" description="Helical" evidence="8">
    <location>
        <begin position="886"/>
        <end position="904"/>
    </location>
</feature>
<dbReference type="InterPro" id="IPR023908">
    <property type="entry name" value="xxxLxxG_rpt"/>
</dbReference>
<dbReference type="STRING" id="336988.NT96_01265"/>
<feature type="transmembrane region" description="Helical" evidence="8">
    <location>
        <begin position="182"/>
        <end position="198"/>
    </location>
</feature>
<dbReference type="OrthoDB" id="9782006at2"/>
<keyword evidence="4 8" id="KW-0812">Transmembrane</keyword>
<dbReference type="GO" id="GO:0022857">
    <property type="term" value="F:transmembrane transporter activity"/>
    <property type="evidence" value="ECO:0007669"/>
    <property type="project" value="InterPro"/>
</dbReference>
<dbReference type="EMBL" id="AFVZ01000001">
    <property type="protein sequence ID" value="EHN59604.1"/>
    <property type="molecule type" value="Genomic_DNA"/>
</dbReference>
<proteinExistence type="inferred from homology"/>
<dbReference type="Proteomes" id="UP000004959">
    <property type="component" value="Chromosome"/>
</dbReference>
<feature type="transmembrane region" description="Helical" evidence="8">
    <location>
        <begin position="314"/>
        <end position="343"/>
    </location>
</feature>
<dbReference type="PROSITE" id="PS50156">
    <property type="entry name" value="SSD"/>
    <property type="match status" value="1"/>
</dbReference>
<keyword evidence="6 8" id="KW-0472">Membrane</keyword>
<dbReference type="Gene3D" id="1.20.1640.10">
    <property type="entry name" value="Multidrug efflux transporter AcrB transmembrane domain"/>
    <property type="match status" value="2"/>
</dbReference>
<comment type="subcellular location">
    <subcellularLocation>
        <location evidence="1">Cell membrane</location>
        <topology evidence="1">Multi-pass membrane protein</topology>
    </subcellularLocation>
</comment>
<protein>
    <submittedName>
        <fullName evidence="10">Membrane protein</fullName>
    </submittedName>
</protein>
<dbReference type="InterPro" id="IPR050545">
    <property type="entry name" value="Mycobact_MmpL"/>
</dbReference>
<reference evidence="10 11" key="1">
    <citation type="journal article" date="2012" name="PLoS ONE">
        <title>Functional divergence in the genus oenococcus as predicted by genome sequencing of the newly-described species, Oenococcus kitaharae.</title>
        <authorList>
            <person name="Borneman A.R."/>
            <person name="McCarthy J.M."/>
            <person name="Chambers P.J."/>
            <person name="Bartowsky E.J."/>
        </authorList>
    </citation>
    <scope>NUCLEOTIDE SEQUENCE [LARGE SCALE GENOMIC DNA]</scope>
    <source>
        <strain evidence="11">DSM17330</strain>
    </source>
</reference>
<keyword evidence="3" id="KW-1003">Cell membrane</keyword>
<keyword evidence="7" id="KW-0175">Coiled coil</keyword>
<keyword evidence="5 8" id="KW-1133">Transmembrane helix</keyword>
<evidence type="ECO:0000256" key="4">
    <source>
        <dbReference type="ARBA" id="ARBA00022692"/>
    </source>
</evidence>
<feature type="coiled-coil region" evidence="7">
    <location>
        <begin position="665"/>
        <end position="695"/>
    </location>
</feature>
<dbReference type="NCBIfam" id="TIGR03057">
    <property type="entry name" value="xxxLxxG_by_4"/>
    <property type="match status" value="1"/>
</dbReference>
<dbReference type="PATRIC" id="fig|1045004.4.peg.1497"/>
<feature type="transmembrane region" description="Helical" evidence="8">
    <location>
        <begin position="948"/>
        <end position="969"/>
    </location>
</feature>
<dbReference type="RefSeq" id="WP_007746611.1">
    <property type="nucleotide sequence ID" value="NZ_CM001398.1"/>
</dbReference>
<feature type="transmembrane region" description="Helical" evidence="8">
    <location>
        <begin position="364"/>
        <end position="386"/>
    </location>
</feature>
<feature type="transmembrane region" description="Helical" evidence="8">
    <location>
        <begin position="287"/>
        <end position="308"/>
    </location>
</feature>
<sequence length="1062" mass="114757">MARFLKKTRIFIIIFWLLAAVVAVFALPNVSQLVQNKGQITVPRSANVSEGRRLQKKLNPGEAVSSDIIAVYNSGANKKLTKRQISEIRSAVRKVSQNRAKYHITAITSLLDGKSVRQQLTSKDQTTMLVQISVKSNQNQISQRSAKIQRALKADHLRLNMTGSSLVNHDFASATQDGVKKTEVIAIVFILIILVLVFKTPIIPVISLLTVGISFLTSFSLVTNLVQSYNFPFSNFTQVFMVVVLFGIGTDYNILFYTRFKRELGLNPGQNANEIAVKTLFSAGKTILFSGSSVLIGFSTLALAKFSLYQATSAVAISVLILLLVLITLTPALMSLFGHGLYWPSKNFDGEGGSKIWHGLTSAAVKHSVVTALATIVIALPLAMMFSNRLNFNDLWEVPNQYESKRGINLIQKHFPAGFSSPMTLIISGDKQLDNNQQLYALDMLQNRLKDDKDVSTVMGVTRPLGDRINQLYVNNQLKTLNSGISQAGSGVSTINNGLKNASDQLGRQQTNTNGVQRLIDGTGQLSSGANQLQTALNTLQSRLASGAAGADQLNGALATLSDSTDQLKGGVDQILGRLNQLDPNSIPTSAQIRGQIQSMQSSLAASLTPDKIGDIVTQTIQQGVASGQISPADVPVLSKTLPTVLQAILSQITAQLNSSMETILDSQSNNLAQLDSLKRQLNDLKSNLTRVDNGLGAMQSGIAQMRTGAGQLSSGMQQGASGAGEIAARTSDLTNGLAQIQSGQQQMKTALDGLASRSRELKNGLDRASNGLNQVGQGLNQGQSYVKGLVGNSSSEWLNVPDSVLHSKTFKRSLDQYMSPNRKTTQLTVILKLNPFSHPAIGVANHIKQVATRSLNQSGLDHAKIGITGTSMQNFDLQQISTSDFLRTAIIMLIGITLVMILITHSTLYAVTIVASLAGTYFVSLGIGEKISQILLGRNMLSWNVPFFSFIMLIALGVDYAIFVMMAFNEERGTTVERLVSASNRLGKVVMSAVVILGGTFAAMIPSGILTLIQVPIVVITGLLILAFVTIPMFIPAVITISDWMLRRKFASMKRFERESK</sequence>
<keyword evidence="11" id="KW-1185">Reference proteome</keyword>
<dbReference type="InterPro" id="IPR000731">
    <property type="entry name" value="SSD"/>
</dbReference>
<evidence type="ECO:0000256" key="7">
    <source>
        <dbReference type="SAM" id="Coils"/>
    </source>
</evidence>
<evidence type="ECO:0000256" key="8">
    <source>
        <dbReference type="SAM" id="Phobius"/>
    </source>
</evidence>
<feature type="transmembrane region" description="Helical" evidence="8">
    <location>
        <begin position="909"/>
        <end position="928"/>
    </location>
</feature>
<evidence type="ECO:0000256" key="6">
    <source>
        <dbReference type="ARBA" id="ARBA00023136"/>
    </source>
</evidence>
<evidence type="ECO:0000313" key="10">
    <source>
        <dbReference type="EMBL" id="EHN59604.1"/>
    </source>
</evidence>